<name>A0AC34FW79_9BILA</name>
<evidence type="ECO:0000313" key="2">
    <source>
        <dbReference type="WBParaSite" id="ES5_v2.g21668.t1"/>
    </source>
</evidence>
<evidence type="ECO:0000313" key="1">
    <source>
        <dbReference type="Proteomes" id="UP000887579"/>
    </source>
</evidence>
<proteinExistence type="predicted"/>
<protein>
    <submittedName>
        <fullName evidence="2">F-box domain-containing protein</fullName>
    </submittedName>
</protein>
<dbReference type="Proteomes" id="UP000887579">
    <property type="component" value="Unplaced"/>
</dbReference>
<sequence>MLTFNTENMVRQNFAFPATIMDYIFKNVEPKHLIKLYQTCKFFYNKFRRNIILNLEIVDDSEAEVLTPTKTVICKTNPALQKLADSWIIDSFIYRAFMADNLIPSFNYCDIKKLELHEYILWEEFEMLTKAGTIEEIKLKGVCGDQIFVGIEDIIAQVPNAKSIEIFESIFTATTCASLASLNHKAKLSNIILRNFDEFYLFNPQLFGDFILKNADVDCSVHIDFELLDGDSDDIIDLNNALQKLADGYVDALVNSLETKKLKLAVEELKATVMAMMD</sequence>
<reference evidence="2" key="1">
    <citation type="submission" date="2022-11" db="UniProtKB">
        <authorList>
            <consortium name="WormBaseParasite"/>
        </authorList>
    </citation>
    <scope>IDENTIFICATION</scope>
</reference>
<organism evidence="1 2">
    <name type="scientific">Panagrolaimus sp. ES5</name>
    <dbReference type="NCBI Taxonomy" id="591445"/>
    <lineage>
        <taxon>Eukaryota</taxon>
        <taxon>Metazoa</taxon>
        <taxon>Ecdysozoa</taxon>
        <taxon>Nematoda</taxon>
        <taxon>Chromadorea</taxon>
        <taxon>Rhabditida</taxon>
        <taxon>Tylenchina</taxon>
        <taxon>Panagrolaimomorpha</taxon>
        <taxon>Panagrolaimoidea</taxon>
        <taxon>Panagrolaimidae</taxon>
        <taxon>Panagrolaimus</taxon>
    </lineage>
</organism>
<dbReference type="WBParaSite" id="ES5_v2.g21668.t1">
    <property type="protein sequence ID" value="ES5_v2.g21668.t1"/>
    <property type="gene ID" value="ES5_v2.g21668"/>
</dbReference>
<accession>A0AC34FW79</accession>